<feature type="compositionally biased region" description="Polar residues" evidence="1">
    <location>
        <begin position="170"/>
        <end position="211"/>
    </location>
</feature>
<dbReference type="EMBL" id="KN838662">
    <property type="protein sequence ID" value="KIJ98761.1"/>
    <property type="molecule type" value="Genomic_DNA"/>
</dbReference>
<evidence type="ECO:0000313" key="2">
    <source>
        <dbReference type="EMBL" id="KIJ98761.1"/>
    </source>
</evidence>
<dbReference type="STRING" id="1095629.A0A0C9XMK1"/>
<feature type="compositionally biased region" description="Basic and acidic residues" evidence="1">
    <location>
        <begin position="407"/>
        <end position="416"/>
    </location>
</feature>
<dbReference type="HOGENOM" id="CLU_475717_0_0_1"/>
<proteinExistence type="predicted"/>
<name>A0A0C9XMK1_9AGAR</name>
<dbReference type="OrthoDB" id="1049195at2759"/>
<gene>
    <name evidence="2" type="ORF">K443DRAFT_196652</name>
</gene>
<accession>A0A0C9XMK1</accession>
<feature type="compositionally biased region" description="Polar residues" evidence="1">
    <location>
        <begin position="464"/>
        <end position="475"/>
    </location>
</feature>
<reference evidence="3" key="2">
    <citation type="submission" date="2015-01" db="EMBL/GenBank/DDBJ databases">
        <title>Evolutionary Origins and Diversification of the Mycorrhizal Mutualists.</title>
        <authorList>
            <consortium name="DOE Joint Genome Institute"/>
            <consortium name="Mycorrhizal Genomics Consortium"/>
            <person name="Kohler A."/>
            <person name="Kuo A."/>
            <person name="Nagy L.G."/>
            <person name="Floudas D."/>
            <person name="Copeland A."/>
            <person name="Barry K.W."/>
            <person name="Cichocki N."/>
            <person name="Veneault-Fourrey C."/>
            <person name="LaButti K."/>
            <person name="Lindquist E.A."/>
            <person name="Lipzen A."/>
            <person name="Lundell T."/>
            <person name="Morin E."/>
            <person name="Murat C."/>
            <person name="Riley R."/>
            <person name="Ohm R."/>
            <person name="Sun H."/>
            <person name="Tunlid A."/>
            <person name="Henrissat B."/>
            <person name="Grigoriev I.V."/>
            <person name="Hibbett D.S."/>
            <person name="Martin F."/>
        </authorList>
    </citation>
    <scope>NUCLEOTIDE SEQUENCE [LARGE SCALE GENOMIC DNA]</scope>
    <source>
        <strain evidence="3">LaAM-08-1</strain>
    </source>
</reference>
<feature type="compositionally biased region" description="Basic and acidic residues" evidence="1">
    <location>
        <begin position="450"/>
        <end position="463"/>
    </location>
</feature>
<feature type="region of interest" description="Disordered" evidence="1">
    <location>
        <begin position="88"/>
        <end position="153"/>
    </location>
</feature>
<reference evidence="2 3" key="1">
    <citation type="submission" date="2014-04" db="EMBL/GenBank/DDBJ databases">
        <authorList>
            <consortium name="DOE Joint Genome Institute"/>
            <person name="Kuo A."/>
            <person name="Kohler A."/>
            <person name="Nagy L.G."/>
            <person name="Floudas D."/>
            <person name="Copeland A."/>
            <person name="Barry K.W."/>
            <person name="Cichocki N."/>
            <person name="Veneault-Fourrey C."/>
            <person name="LaButti K."/>
            <person name="Lindquist E.A."/>
            <person name="Lipzen A."/>
            <person name="Lundell T."/>
            <person name="Morin E."/>
            <person name="Murat C."/>
            <person name="Sun H."/>
            <person name="Tunlid A."/>
            <person name="Henrissat B."/>
            <person name="Grigoriev I.V."/>
            <person name="Hibbett D.S."/>
            <person name="Martin F."/>
            <person name="Nordberg H.P."/>
            <person name="Cantor M.N."/>
            <person name="Hua S.X."/>
        </authorList>
    </citation>
    <scope>NUCLEOTIDE SEQUENCE [LARGE SCALE GENOMIC DNA]</scope>
    <source>
        <strain evidence="2 3">LaAM-08-1</strain>
    </source>
</reference>
<feature type="region of interest" description="Disordered" evidence="1">
    <location>
        <begin position="167"/>
        <end position="255"/>
    </location>
</feature>
<feature type="compositionally biased region" description="Pro residues" evidence="1">
    <location>
        <begin position="218"/>
        <end position="235"/>
    </location>
</feature>
<feature type="region of interest" description="Disordered" evidence="1">
    <location>
        <begin position="388"/>
        <end position="530"/>
    </location>
</feature>
<dbReference type="AlphaFoldDB" id="A0A0C9XMK1"/>
<evidence type="ECO:0000313" key="3">
    <source>
        <dbReference type="Proteomes" id="UP000054477"/>
    </source>
</evidence>
<keyword evidence="3" id="KW-1185">Reference proteome</keyword>
<feature type="compositionally biased region" description="Polar residues" evidence="1">
    <location>
        <begin position="104"/>
        <end position="135"/>
    </location>
</feature>
<feature type="compositionally biased region" description="Polar residues" evidence="1">
    <location>
        <begin position="417"/>
        <end position="438"/>
    </location>
</feature>
<organism evidence="2 3">
    <name type="scientific">Laccaria amethystina LaAM-08-1</name>
    <dbReference type="NCBI Taxonomy" id="1095629"/>
    <lineage>
        <taxon>Eukaryota</taxon>
        <taxon>Fungi</taxon>
        <taxon>Dikarya</taxon>
        <taxon>Basidiomycota</taxon>
        <taxon>Agaricomycotina</taxon>
        <taxon>Agaricomycetes</taxon>
        <taxon>Agaricomycetidae</taxon>
        <taxon>Agaricales</taxon>
        <taxon>Agaricineae</taxon>
        <taxon>Hydnangiaceae</taxon>
        <taxon>Laccaria</taxon>
    </lineage>
</organism>
<evidence type="ECO:0000256" key="1">
    <source>
        <dbReference type="SAM" id="MobiDB-lite"/>
    </source>
</evidence>
<protein>
    <submittedName>
        <fullName evidence="2">Uncharacterized protein</fullName>
    </submittedName>
</protein>
<dbReference type="Proteomes" id="UP000054477">
    <property type="component" value="Unassembled WGS sequence"/>
</dbReference>
<sequence>MMSATSAMSGNSSFSPQHITLPPGFQLDFDTSLPSSPYEVYHPVISVPSQQQQLHQQQQLQRLYLEHSRLANETSRLDIDSLSASLKSTQISKPPAQRPHLSSLMKTSSLPASLPSTRPTTTISEKASTSSISQQQHHHPHHPGPICLPPPPNVTFQLPSHVTSHLLPSVNKNQPLHPLSSSYTNNPGLTQSATSANTPHGITYHSSTSIRQQQQQPQPIPPSPLYQPSFHPAPHPVHQQQQRQPPLPSPGTHPQLHHAMLAATYSPGVAMSPGAFWGRPGEVQNPFINAAVGAPLHHHPLPSPVHPHPAGAYGHAMHSPGGYFYSPHHAGVGVEPKGYFDAMYFPPTGANAATVAALASSGGVAAEIMKDTSQHNVEEDVVEKVEKGVGADGGIQASSSTSSSSPDDQRLSRDKSPQSASSSMAETNATGASWFTKSESGDQDEDREDVVEHGPGAERDQVNKTHSLNASTHSLDSVRGFEDENVISRSRSVSGTQGGKREGGGACGRGEAAVQVDPPQGVHRSESDPLQPHGRLLVEQALHAIVSGGTQTILESQPQIPVVTPMAEARFRV</sequence>